<sequence>MMAALGEKHKLSYILNPIDIFPCMKNFIWGVARTTPFHPSVYFERRGPRPAESNVRETDLKHSEDYRKLSEAVSKCRIGCEQDLHVR</sequence>
<dbReference type="AlphaFoldDB" id="A0A286USU5"/>
<reference evidence="2 3" key="1">
    <citation type="journal article" date="2017" name="Mol. Ecol.">
        <title>Comparative and population genomic landscape of Phellinus noxius: A hypervariable fungus causing root rot in trees.</title>
        <authorList>
            <person name="Chung C.L."/>
            <person name="Lee T.J."/>
            <person name="Akiba M."/>
            <person name="Lee H.H."/>
            <person name="Kuo T.H."/>
            <person name="Liu D."/>
            <person name="Ke H.M."/>
            <person name="Yokoi T."/>
            <person name="Roa M.B."/>
            <person name="Lu M.J."/>
            <person name="Chang Y.Y."/>
            <person name="Ann P.J."/>
            <person name="Tsai J.N."/>
            <person name="Chen C.Y."/>
            <person name="Tzean S.S."/>
            <person name="Ota Y."/>
            <person name="Hattori T."/>
            <person name="Sahashi N."/>
            <person name="Liou R.F."/>
            <person name="Kikuchi T."/>
            <person name="Tsai I.J."/>
        </authorList>
    </citation>
    <scope>NUCLEOTIDE SEQUENCE [LARGE SCALE GENOMIC DNA]</scope>
    <source>
        <strain evidence="2 3">FFPRI411160</strain>
    </source>
</reference>
<accession>A0A286USU5</accession>
<evidence type="ECO:0000313" key="3">
    <source>
        <dbReference type="Proteomes" id="UP000217199"/>
    </source>
</evidence>
<keyword evidence="3" id="KW-1185">Reference proteome</keyword>
<evidence type="ECO:0000313" key="2">
    <source>
        <dbReference type="EMBL" id="PAV22651.1"/>
    </source>
</evidence>
<gene>
    <name evidence="2" type="ORF">PNOK_0260800</name>
</gene>
<evidence type="ECO:0000256" key="1">
    <source>
        <dbReference type="SAM" id="MobiDB-lite"/>
    </source>
</evidence>
<comment type="caution">
    <text evidence="2">The sequence shown here is derived from an EMBL/GenBank/DDBJ whole genome shotgun (WGS) entry which is preliminary data.</text>
</comment>
<dbReference type="InParanoid" id="A0A286USU5"/>
<protein>
    <submittedName>
        <fullName evidence="2">Uncharacterized protein</fullName>
    </submittedName>
</protein>
<organism evidence="2 3">
    <name type="scientific">Pyrrhoderma noxium</name>
    <dbReference type="NCBI Taxonomy" id="2282107"/>
    <lineage>
        <taxon>Eukaryota</taxon>
        <taxon>Fungi</taxon>
        <taxon>Dikarya</taxon>
        <taxon>Basidiomycota</taxon>
        <taxon>Agaricomycotina</taxon>
        <taxon>Agaricomycetes</taxon>
        <taxon>Hymenochaetales</taxon>
        <taxon>Hymenochaetaceae</taxon>
        <taxon>Pyrrhoderma</taxon>
    </lineage>
</organism>
<feature type="region of interest" description="Disordered" evidence="1">
    <location>
        <begin position="43"/>
        <end position="62"/>
    </location>
</feature>
<proteinExistence type="predicted"/>
<dbReference type="EMBL" id="NBII01000002">
    <property type="protein sequence ID" value="PAV22651.1"/>
    <property type="molecule type" value="Genomic_DNA"/>
</dbReference>
<name>A0A286USU5_9AGAM</name>
<dbReference type="Proteomes" id="UP000217199">
    <property type="component" value="Unassembled WGS sequence"/>
</dbReference>